<dbReference type="PANTHER" id="PTHR31650:SF1">
    <property type="entry name" value="WAX ESTER SYNTHASE_DIACYLGLYCEROL ACYLTRANSFERASE 4-RELATED"/>
    <property type="match status" value="1"/>
</dbReference>
<evidence type="ECO:0000256" key="5">
    <source>
        <dbReference type="ARBA" id="ARBA00022679"/>
    </source>
</evidence>
<comment type="pathway">
    <text evidence="3">Glycerolipid metabolism; triacylglycerol biosynthesis.</text>
</comment>
<keyword evidence="11" id="KW-1133">Transmembrane helix</keyword>
<evidence type="ECO:0000259" key="13">
    <source>
        <dbReference type="Pfam" id="PF06974"/>
    </source>
</evidence>
<dbReference type="GO" id="GO:0047196">
    <property type="term" value="F:long-chain-alcohol O-fatty-acyltransferase activity"/>
    <property type="evidence" value="ECO:0007669"/>
    <property type="project" value="UniProtKB-EC"/>
</dbReference>
<dbReference type="Pfam" id="PF06974">
    <property type="entry name" value="WS_DGAT_C"/>
    <property type="match status" value="1"/>
</dbReference>
<keyword evidence="6" id="KW-0256">Endoplasmic reticulum</keyword>
<evidence type="ECO:0000256" key="7">
    <source>
        <dbReference type="ARBA" id="ARBA00023315"/>
    </source>
</evidence>
<evidence type="ECO:0000256" key="11">
    <source>
        <dbReference type="SAM" id="Phobius"/>
    </source>
</evidence>
<keyword evidence="11" id="KW-0812">Transmembrane</keyword>
<protein>
    <recommendedName>
        <fullName evidence="16">Diacylglycerol O-acyltransferase</fullName>
    </recommendedName>
</protein>
<comment type="catalytic activity">
    <reaction evidence="10">
        <text>an acyl-CoA + a 1,2-diacyl-sn-glycerol = a triacyl-sn-glycerol + CoA</text>
        <dbReference type="Rhea" id="RHEA:10868"/>
        <dbReference type="ChEBI" id="CHEBI:17815"/>
        <dbReference type="ChEBI" id="CHEBI:57287"/>
        <dbReference type="ChEBI" id="CHEBI:58342"/>
        <dbReference type="ChEBI" id="CHEBI:64615"/>
        <dbReference type="EC" id="2.3.1.20"/>
    </reaction>
</comment>
<organism evidence="14 15">
    <name type="scientific">Sphenostylis stenocarpa</name>
    <dbReference type="NCBI Taxonomy" id="92480"/>
    <lineage>
        <taxon>Eukaryota</taxon>
        <taxon>Viridiplantae</taxon>
        <taxon>Streptophyta</taxon>
        <taxon>Embryophyta</taxon>
        <taxon>Tracheophyta</taxon>
        <taxon>Spermatophyta</taxon>
        <taxon>Magnoliopsida</taxon>
        <taxon>eudicotyledons</taxon>
        <taxon>Gunneridae</taxon>
        <taxon>Pentapetalae</taxon>
        <taxon>rosids</taxon>
        <taxon>fabids</taxon>
        <taxon>Fabales</taxon>
        <taxon>Fabaceae</taxon>
        <taxon>Papilionoideae</taxon>
        <taxon>50 kb inversion clade</taxon>
        <taxon>NPAAA clade</taxon>
        <taxon>indigoferoid/millettioid clade</taxon>
        <taxon>Phaseoleae</taxon>
        <taxon>Sphenostylis</taxon>
    </lineage>
</organism>
<keyword evidence="5" id="KW-0808">Transferase</keyword>
<keyword evidence="15" id="KW-1185">Reference proteome</keyword>
<evidence type="ECO:0008006" key="16">
    <source>
        <dbReference type="Google" id="ProtNLM"/>
    </source>
</evidence>
<evidence type="ECO:0000259" key="12">
    <source>
        <dbReference type="Pfam" id="PF03007"/>
    </source>
</evidence>
<evidence type="ECO:0000256" key="9">
    <source>
        <dbReference type="ARBA" id="ARBA00047604"/>
    </source>
</evidence>
<dbReference type="GO" id="GO:0019432">
    <property type="term" value="P:triglyceride biosynthetic process"/>
    <property type="evidence" value="ECO:0007669"/>
    <property type="project" value="TreeGrafter"/>
</dbReference>
<dbReference type="Gene3D" id="3.30.559.10">
    <property type="entry name" value="Chloramphenicol acetyltransferase-like domain"/>
    <property type="match status" value="1"/>
</dbReference>
<dbReference type="GO" id="GO:0005789">
    <property type="term" value="C:endoplasmic reticulum membrane"/>
    <property type="evidence" value="ECO:0007669"/>
    <property type="project" value="UniProtKB-SubCell"/>
</dbReference>
<name>A0AA86ST61_9FABA</name>
<dbReference type="PANTHER" id="PTHR31650">
    <property type="entry name" value="O-ACYLTRANSFERASE (WSD1-LIKE) FAMILY PROTEIN"/>
    <property type="match status" value="1"/>
</dbReference>
<dbReference type="InterPro" id="IPR023213">
    <property type="entry name" value="CAT-like_dom_sf"/>
</dbReference>
<keyword evidence="11" id="KW-0472">Membrane</keyword>
<evidence type="ECO:0000256" key="6">
    <source>
        <dbReference type="ARBA" id="ARBA00022824"/>
    </source>
</evidence>
<dbReference type="Pfam" id="PF03007">
    <property type="entry name" value="WS_DGAT_cat"/>
    <property type="match status" value="1"/>
</dbReference>
<feature type="domain" description="O-acyltransferase WSD1 C-terminal" evidence="13">
    <location>
        <begin position="342"/>
        <end position="485"/>
    </location>
</feature>
<comment type="catalytic activity">
    <reaction evidence="9">
        <text>a long chain fatty alcohol + a fatty acyl-CoA = a long-chain alcohol wax ester + CoA</text>
        <dbReference type="Rhea" id="RHEA:38443"/>
        <dbReference type="ChEBI" id="CHEBI:17135"/>
        <dbReference type="ChEBI" id="CHEBI:57287"/>
        <dbReference type="ChEBI" id="CHEBI:77636"/>
        <dbReference type="ChEBI" id="CHEBI:235323"/>
        <dbReference type="EC" id="2.3.1.75"/>
    </reaction>
</comment>
<evidence type="ECO:0000256" key="4">
    <source>
        <dbReference type="ARBA" id="ARBA00005189"/>
    </source>
</evidence>
<sequence>MDENCDRREANMALREDEQLSPAAMLLHEPSVNYCVITIMGCKTSINPRIIRQGLCQTMLNHPRFNTKMVKEGKKAKWIPTTVDLDKHVIVPEIDSNSNVEQADRFVEDYISHFIKTPLDMSKPLWELHILNIKTSDAEAVAIFRIHHSLGDGASLISLLLAATRKTSDPLALPTVPTHNKHSSRHRSTPFSWLFAIWWGLLLICHTLLDVLLFILTIFFIRDTPTPLKAPPGVESNNKRFVHRTVSMDDIKLVKNEMKTVSSLLYCYSQTINDVLLGITQAALTRYLYRAYDVDANSNGAKLGSGFLSKIRLRASVIVNLRPVGGIQELADMMAEKSKVKWGNLIGYIILPFSIALYEDPLEYVRQAKNTIDRKKHSLEAILSHAFAKVVLKLFGVKVVAALTRKVLFNTTLAFSNVPGPVEEISFYGHPVAYIAPSVYGNPHALTIHFQSYANKMTISLAVDPLVIPDPYLLCDDLEHSLNLICDAVQGNHAV</sequence>
<dbReference type="EMBL" id="OY731405">
    <property type="protein sequence ID" value="CAJ1972223.1"/>
    <property type="molecule type" value="Genomic_DNA"/>
</dbReference>
<evidence type="ECO:0000313" key="15">
    <source>
        <dbReference type="Proteomes" id="UP001189624"/>
    </source>
</evidence>
<dbReference type="Proteomes" id="UP001189624">
    <property type="component" value="Chromosome 8"/>
</dbReference>
<dbReference type="GO" id="GO:0005886">
    <property type="term" value="C:plasma membrane"/>
    <property type="evidence" value="ECO:0007669"/>
    <property type="project" value="UniProtKB-SubCell"/>
</dbReference>
<dbReference type="InterPro" id="IPR004255">
    <property type="entry name" value="O-acyltransferase_WSD1_N"/>
</dbReference>
<feature type="transmembrane region" description="Helical" evidence="11">
    <location>
        <begin position="191"/>
        <end position="221"/>
    </location>
</feature>
<evidence type="ECO:0000313" key="14">
    <source>
        <dbReference type="EMBL" id="CAJ1972223.1"/>
    </source>
</evidence>
<evidence type="ECO:0000256" key="10">
    <source>
        <dbReference type="ARBA" id="ARBA00048109"/>
    </source>
</evidence>
<evidence type="ECO:0000256" key="8">
    <source>
        <dbReference type="ARBA" id="ARBA00024360"/>
    </source>
</evidence>
<dbReference type="InterPro" id="IPR045034">
    <property type="entry name" value="O-acyltransferase_WSD1-like"/>
</dbReference>
<dbReference type="AlphaFoldDB" id="A0AA86ST61"/>
<accession>A0AA86ST61</accession>
<comment type="subcellular location">
    <subcellularLocation>
        <location evidence="1">Cell membrane</location>
        <topology evidence="1">Single-pass membrane protein</topology>
    </subcellularLocation>
    <subcellularLocation>
        <location evidence="2">Endoplasmic reticulum membrane</location>
    </subcellularLocation>
</comment>
<comment type="similarity">
    <text evidence="8">In the N-terminal section; belongs to the long-chain O-acyltransferase family.</text>
</comment>
<dbReference type="InterPro" id="IPR009721">
    <property type="entry name" value="O-acyltransferase_WSD1_C"/>
</dbReference>
<proteinExistence type="inferred from homology"/>
<dbReference type="Gramene" id="rna-AYBTSS11_LOCUS24272">
    <property type="protein sequence ID" value="CAJ1972223.1"/>
    <property type="gene ID" value="gene-AYBTSS11_LOCUS24272"/>
</dbReference>
<reference evidence="14" key="1">
    <citation type="submission" date="2023-10" db="EMBL/GenBank/DDBJ databases">
        <authorList>
            <person name="Domelevo Entfellner J.-B."/>
        </authorList>
    </citation>
    <scope>NUCLEOTIDE SEQUENCE</scope>
</reference>
<gene>
    <name evidence="14" type="ORF">AYBTSS11_LOCUS24272</name>
</gene>
<evidence type="ECO:0000256" key="3">
    <source>
        <dbReference type="ARBA" id="ARBA00004771"/>
    </source>
</evidence>
<dbReference type="GO" id="GO:0004144">
    <property type="term" value="F:diacylglycerol O-acyltransferase activity"/>
    <property type="evidence" value="ECO:0007669"/>
    <property type="project" value="UniProtKB-EC"/>
</dbReference>
<dbReference type="SUPFAM" id="SSF52777">
    <property type="entry name" value="CoA-dependent acyltransferases"/>
    <property type="match status" value="1"/>
</dbReference>
<evidence type="ECO:0000256" key="2">
    <source>
        <dbReference type="ARBA" id="ARBA00004586"/>
    </source>
</evidence>
<comment type="pathway">
    <text evidence="4">Lipid metabolism.</text>
</comment>
<keyword evidence="7" id="KW-0012">Acyltransferase</keyword>
<evidence type="ECO:0000256" key="1">
    <source>
        <dbReference type="ARBA" id="ARBA00004162"/>
    </source>
</evidence>
<feature type="domain" description="O-acyltransferase WSD1-like N-terminal" evidence="12">
    <location>
        <begin position="74"/>
        <end position="257"/>
    </location>
</feature>